<dbReference type="GO" id="GO:0019262">
    <property type="term" value="P:N-acetylneuraminate catabolic process"/>
    <property type="evidence" value="ECO:0007669"/>
    <property type="project" value="TreeGrafter"/>
</dbReference>
<organism evidence="5 6">
    <name type="scientific">Aerophobetes bacterium</name>
    <dbReference type="NCBI Taxonomy" id="2030807"/>
    <lineage>
        <taxon>Bacteria</taxon>
        <taxon>Candidatus Aerophobota</taxon>
    </lineage>
</organism>
<dbReference type="GO" id="GO:0008747">
    <property type="term" value="F:N-acetylneuraminate lyase activity"/>
    <property type="evidence" value="ECO:0007669"/>
    <property type="project" value="TreeGrafter"/>
</dbReference>
<evidence type="ECO:0000313" key="6">
    <source>
        <dbReference type="Proteomes" id="UP000280417"/>
    </source>
</evidence>
<evidence type="ECO:0000313" key="5">
    <source>
        <dbReference type="EMBL" id="RLE15152.1"/>
    </source>
</evidence>
<sequence length="293" mass="32525">MKKQIKGIIPPLLTPFTPEGRVYEKGLRELLEFLIPHIDGLFPCGTYGSGPLMSLEQRKKVAEIVVDQVNGRIPVIIHVGAADTRSTIELAKHAENIGADAVGSIPPYYYSYGQDELFNHYRELLDSVQIPVYLYNNPKVSGNRISPELLARIAELGLAGVKDSSFDLINFYLYRIAVKRANFKFIVGTEAIFLPAAEAGACATISGLANVFPEVMQQLYQAIEQKEIEKAIQLQLRVLEIRKVIKMGPTVPICHSILRIRGVDAGVPKLPFLSISEELEKKVKEELSQLGLI</sequence>
<dbReference type="GO" id="GO:0005829">
    <property type="term" value="C:cytosol"/>
    <property type="evidence" value="ECO:0007669"/>
    <property type="project" value="TreeGrafter"/>
</dbReference>
<dbReference type="Proteomes" id="UP000280417">
    <property type="component" value="Unassembled WGS sequence"/>
</dbReference>
<evidence type="ECO:0000256" key="4">
    <source>
        <dbReference type="PIRSR" id="PIRSR001365-2"/>
    </source>
</evidence>
<dbReference type="AlphaFoldDB" id="A0A662DLY7"/>
<dbReference type="PIRSF" id="PIRSF001365">
    <property type="entry name" value="DHDPS"/>
    <property type="match status" value="1"/>
</dbReference>
<evidence type="ECO:0000256" key="1">
    <source>
        <dbReference type="ARBA" id="ARBA00023239"/>
    </source>
</evidence>
<dbReference type="Pfam" id="PF00701">
    <property type="entry name" value="DHDPS"/>
    <property type="match status" value="1"/>
</dbReference>
<dbReference type="PANTHER" id="PTHR42849">
    <property type="entry name" value="N-ACETYLNEURAMINATE LYASE"/>
    <property type="match status" value="1"/>
</dbReference>
<name>A0A662DLY7_UNCAE</name>
<reference evidence="5 6" key="1">
    <citation type="submission" date="2018-06" db="EMBL/GenBank/DDBJ databases">
        <title>Extensive metabolic versatility and redundancy in microbially diverse, dynamic hydrothermal sediments.</title>
        <authorList>
            <person name="Dombrowski N."/>
            <person name="Teske A."/>
            <person name="Baker B.J."/>
        </authorList>
    </citation>
    <scope>NUCLEOTIDE SEQUENCE [LARGE SCALE GENOMIC DNA]</scope>
    <source>
        <strain evidence="5">B3_G15</strain>
    </source>
</reference>
<dbReference type="InterPro" id="IPR002220">
    <property type="entry name" value="DapA-like"/>
</dbReference>
<protein>
    <submittedName>
        <fullName evidence="5">Dihydrodipicolinate synthase family protein</fullName>
    </submittedName>
</protein>
<comment type="caution">
    <text evidence="5">The sequence shown here is derived from an EMBL/GenBank/DDBJ whole genome shotgun (WGS) entry which is preliminary data.</text>
</comment>
<dbReference type="Gene3D" id="3.20.20.70">
    <property type="entry name" value="Aldolase class I"/>
    <property type="match status" value="1"/>
</dbReference>
<accession>A0A662DLY7</accession>
<dbReference type="PRINTS" id="PR00146">
    <property type="entry name" value="DHPICSNTHASE"/>
</dbReference>
<dbReference type="InterPro" id="IPR013785">
    <property type="entry name" value="Aldolase_TIM"/>
</dbReference>
<comment type="similarity">
    <text evidence="2">Belongs to the DapA family.</text>
</comment>
<dbReference type="SMART" id="SM01130">
    <property type="entry name" value="DHDPS"/>
    <property type="match status" value="1"/>
</dbReference>
<dbReference type="SUPFAM" id="SSF51569">
    <property type="entry name" value="Aldolase"/>
    <property type="match status" value="1"/>
</dbReference>
<proteinExistence type="inferred from homology"/>
<dbReference type="EMBL" id="QMQA01000015">
    <property type="protein sequence ID" value="RLE15152.1"/>
    <property type="molecule type" value="Genomic_DNA"/>
</dbReference>
<feature type="active site" description="Proton donor/acceptor" evidence="3">
    <location>
        <position position="135"/>
    </location>
</feature>
<gene>
    <name evidence="5" type="ORF">DRJ04_00985</name>
</gene>
<feature type="binding site" evidence="4">
    <location>
        <position position="205"/>
    </location>
    <ligand>
        <name>pyruvate</name>
        <dbReference type="ChEBI" id="CHEBI:15361"/>
    </ligand>
</feature>
<dbReference type="CDD" id="cd00408">
    <property type="entry name" value="DHDPS-like"/>
    <property type="match status" value="1"/>
</dbReference>
<keyword evidence="1 2" id="KW-0456">Lyase</keyword>
<evidence type="ECO:0000256" key="2">
    <source>
        <dbReference type="PIRNR" id="PIRNR001365"/>
    </source>
</evidence>
<dbReference type="PANTHER" id="PTHR42849:SF1">
    <property type="entry name" value="N-ACETYLNEURAMINATE LYASE"/>
    <property type="match status" value="1"/>
</dbReference>
<evidence type="ECO:0000256" key="3">
    <source>
        <dbReference type="PIRSR" id="PIRSR001365-1"/>
    </source>
</evidence>
<feature type="active site" description="Schiff-base intermediate with substrate" evidence="3">
    <location>
        <position position="162"/>
    </location>
</feature>